<dbReference type="PANTHER" id="PTHR31793">
    <property type="entry name" value="4-HYDROXYBENZOYL-COA THIOESTERASE FAMILY MEMBER"/>
    <property type="match status" value="1"/>
</dbReference>
<reference evidence="3 4" key="1">
    <citation type="submission" date="2022-07" db="EMBL/GenBank/DDBJ databases">
        <title>Fecal culturing of patients with breast cancer.</title>
        <authorList>
            <person name="Teng N.M.Y."/>
            <person name="Kiu R."/>
            <person name="Evans R."/>
            <person name="Baker D.J."/>
            <person name="Zenner C."/>
            <person name="Robinson S.D."/>
            <person name="Hall L.J."/>
        </authorList>
    </citation>
    <scope>NUCLEOTIDE SEQUENCE [LARGE SCALE GENOMIC DNA]</scope>
    <source>
        <strain evidence="3 4">LH1063</strain>
    </source>
</reference>
<name>A0ABT1MHX0_9BACT</name>
<evidence type="ECO:0000313" key="3">
    <source>
        <dbReference type="EMBL" id="MCP9611634.1"/>
    </source>
</evidence>
<dbReference type="PANTHER" id="PTHR31793:SF27">
    <property type="entry name" value="NOVEL THIOESTERASE SUPERFAMILY DOMAIN AND SAPOSIN A-TYPE DOMAIN CONTAINING PROTEIN (0610012H03RIK)"/>
    <property type="match status" value="1"/>
</dbReference>
<organism evidence="3 4">
    <name type="scientific">Coprobacter tertius</name>
    <dbReference type="NCBI Taxonomy" id="2944915"/>
    <lineage>
        <taxon>Bacteria</taxon>
        <taxon>Pseudomonadati</taxon>
        <taxon>Bacteroidota</taxon>
        <taxon>Bacteroidia</taxon>
        <taxon>Bacteroidales</taxon>
        <taxon>Barnesiellaceae</taxon>
        <taxon>Coprobacter</taxon>
    </lineage>
</organism>
<accession>A0ABT1MHX0</accession>
<comment type="caution">
    <text evidence="3">The sequence shown here is derived from an EMBL/GenBank/DDBJ whole genome shotgun (WGS) entry which is preliminary data.</text>
</comment>
<keyword evidence="2" id="KW-0378">Hydrolase</keyword>
<dbReference type="RefSeq" id="WP_255026515.1">
    <property type="nucleotide sequence ID" value="NZ_JANDHW010000004.1"/>
</dbReference>
<dbReference type="InterPro" id="IPR050563">
    <property type="entry name" value="4-hydroxybenzoyl-CoA_TE"/>
</dbReference>
<dbReference type="CDD" id="cd00586">
    <property type="entry name" value="4HBT"/>
    <property type="match status" value="1"/>
</dbReference>
<dbReference type="SUPFAM" id="SSF54637">
    <property type="entry name" value="Thioesterase/thiol ester dehydrase-isomerase"/>
    <property type="match status" value="1"/>
</dbReference>
<dbReference type="Proteomes" id="UP001205603">
    <property type="component" value="Unassembled WGS sequence"/>
</dbReference>
<sequence length="134" mass="16156">METKYCYELEFKVRDYECDMQGIVNNANYQHYLEHARHEFLQQTGTNFNEIRLKGIEPVVSRIEIDYKNSLHSQDYFICKLYVRKEGIKFVFYQDIYRKCDHKLCVKGRVETVCINNGKLSRGDELVPYFEKYL</sequence>
<evidence type="ECO:0000313" key="4">
    <source>
        <dbReference type="Proteomes" id="UP001205603"/>
    </source>
</evidence>
<evidence type="ECO:0000256" key="2">
    <source>
        <dbReference type="ARBA" id="ARBA00022801"/>
    </source>
</evidence>
<gene>
    <name evidence="3" type="ORF">NMU02_05965</name>
</gene>
<keyword evidence="4" id="KW-1185">Reference proteome</keyword>
<dbReference type="Pfam" id="PF13279">
    <property type="entry name" value="4HBT_2"/>
    <property type="match status" value="1"/>
</dbReference>
<protein>
    <submittedName>
        <fullName evidence="3">Acyl-CoA thioesterase</fullName>
    </submittedName>
</protein>
<dbReference type="InterPro" id="IPR006684">
    <property type="entry name" value="YbgC/YbaW"/>
</dbReference>
<dbReference type="Gene3D" id="3.10.129.10">
    <property type="entry name" value="Hotdog Thioesterase"/>
    <property type="match status" value="1"/>
</dbReference>
<evidence type="ECO:0000256" key="1">
    <source>
        <dbReference type="ARBA" id="ARBA00005953"/>
    </source>
</evidence>
<proteinExistence type="inferred from homology"/>
<dbReference type="PIRSF" id="PIRSF003230">
    <property type="entry name" value="YbgC"/>
    <property type="match status" value="1"/>
</dbReference>
<dbReference type="InterPro" id="IPR029069">
    <property type="entry name" value="HotDog_dom_sf"/>
</dbReference>
<comment type="similarity">
    <text evidence="1">Belongs to the 4-hydroxybenzoyl-CoA thioesterase family.</text>
</comment>
<dbReference type="EMBL" id="JANDHW010000004">
    <property type="protein sequence ID" value="MCP9611634.1"/>
    <property type="molecule type" value="Genomic_DNA"/>
</dbReference>